<proteinExistence type="predicted"/>
<evidence type="ECO:0000259" key="8">
    <source>
        <dbReference type="PROSITE" id="PS50115"/>
    </source>
</evidence>
<evidence type="ECO:0000313" key="10">
    <source>
        <dbReference type="Proteomes" id="UP000816034"/>
    </source>
</evidence>
<dbReference type="InterPro" id="IPR001164">
    <property type="entry name" value="ArfGAP_dom"/>
</dbReference>
<keyword evidence="3 5" id="KW-0863">Zinc-finger</keyword>
<dbReference type="Gene3D" id="2.30.29.30">
    <property type="entry name" value="Pleckstrin-homology domain (PH domain)/Phosphotyrosine-binding domain (PTB)"/>
    <property type="match status" value="2"/>
</dbReference>
<sequence length="781" mass="88479">MASKTNSPVPSTTKNFKQEIISIKNKSENKYCADCLATETAWASTNLGVFICINCSGVHRSLGTHVSKVKSVELDEWNDEEQYEIMSRVGNVEANAYWECNLFPFEKPSAHDKYSYRKKFITDKYIKKTYIPSMENSDFKLEREFDIALTSKKGHITKQGAKRKNWKKRWFVLHDDTLSYYKSDNDSYPAGSVKIEIDSLVMFVDEFQIGKKNCFAVVTKNRNYYMFCDLEEEVNEWVYALRASVYYANLKKVYNDPRNFLRGDQAKRVEKKGILKKQGGSFKSIRTRFFVLKDSTLSYYKSEKEMEPIDSIDLKGTRVEQTKNTKCGITLHTVGRQYFFLAETEKDREEWIEAINNVTKVLNEGELIQKKSIAIHQLIINKIKEAKKERANEILGEQVSPHSPMMWKSLSFHRCRNQFLDRLEEGSLSDGNMNPVERLKSLFQEGKVVKPHGSSLGEHEDLNNSRVSLMYPEGMKILGNLNDEKKISLLTPASPSSSNGAVGIPKASLLSNADSTGSSPSASSPPMNSHEQPYKIDDIKLEKQKNQKKAKKDQLVIEHDVVDGDHAMEIMIKDSLSVKRNNNMVRESDDLDDLDDLINRTESVKLKYESSSEEEEISSNDEDVVVVSGSSHTNASTTPQKLTSLSQSQSSSKVSLQSSASSRRILDSDSDGSDQEISLSQSNVKPQTKNSDAKTTKISLKQDSVSSDDDEEDEAATVEATFTITPVQTPTSPSVSKIKTRNVTQRSDKDKPKRKKKHQTTFRRMHTLVEDQLQSIGIDVE</sequence>
<keyword evidence="4" id="KW-0862">Zinc</keyword>
<dbReference type="PRINTS" id="PR00405">
    <property type="entry name" value="REVINTRACTNG"/>
</dbReference>
<reference evidence="9 10" key="1">
    <citation type="journal article" date="2018" name="BMC Genomics">
        <title>The genome of Naegleria lovaniensis, the basis for a comparative approach to unravel pathogenicity factors of the human pathogenic amoeba N. fowleri.</title>
        <authorList>
            <person name="Liechti N."/>
            <person name="Schurch N."/>
            <person name="Bruggmann R."/>
            <person name="Wittwer M."/>
        </authorList>
    </citation>
    <scope>NUCLEOTIDE SEQUENCE [LARGE SCALE GENOMIC DNA]</scope>
    <source>
        <strain evidence="9 10">ATCC 30569</strain>
    </source>
</reference>
<dbReference type="Gene3D" id="1.10.220.150">
    <property type="entry name" value="Arf GTPase activating protein"/>
    <property type="match status" value="1"/>
</dbReference>
<dbReference type="InterPro" id="IPR001849">
    <property type="entry name" value="PH_domain"/>
</dbReference>
<dbReference type="PROSITE" id="PS50003">
    <property type="entry name" value="PH_DOMAIN"/>
    <property type="match status" value="2"/>
</dbReference>
<dbReference type="EMBL" id="PYSW02000018">
    <property type="protein sequence ID" value="KAG2385496.1"/>
    <property type="molecule type" value="Genomic_DNA"/>
</dbReference>
<feature type="compositionally biased region" description="Polar residues" evidence="6">
    <location>
        <begin position="675"/>
        <end position="690"/>
    </location>
</feature>
<dbReference type="SMART" id="SM00105">
    <property type="entry name" value="ArfGap"/>
    <property type="match status" value="1"/>
</dbReference>
<dbReference type="InterPro" id="IPR037278">
    <property type="entry name" value="ARFGAP/RecO"/>
</dbReference>
<feature type="region of interest" description="Disordered" evidence="6">
    <location>
        <begin position="609"/>
        <end position="760"/>
    </location>
</feature>
<keyword evidence="1" id="KW-0343">GTPase activation</keyword>
<dbReference type="InterPro" id="IPR011993">
    <property type="entry name" value="PH-like_dom_sf"/>
</dbReference>
<organism evidence="9 10">
    <name type="scientific">Naegleria lovaniensis</name>
    <name type="common">Amoeba</name>
    <dbReference type="NCBI Taxonomy" id="51637"/>
    <lineage>
        <taxon>Eukaryota</taxon>
        <taxon>Discoba</taxon>
        <taxon>Heterolobosea</taxon>
        <taxon>Tetramitia</taxon>
        <taxon>Eutetramitia</taxon>
        <taxon>Vahlkampfiidae</taxon>
        <taxon>Naegleria</taxon>
    </lineage>
</organism>
<dbReference type="GO" id="GO:0005096">
    <property type="term" value="F:GTPase activator activity"/>
    <property type="evidence" value="ECO:0007669"/>
    <property type="project" value="UniProtKB-KW"/>
</dbReference>
<dbReference type="InterPro" id="IPR052589">
    <property type="entry name" value="Arf-GAP_dual-PH_domain"/>
</dbReference>
<feature type="domain" description="PH" evidence="7">
    <location>
        <begin position="268"/>
        <end position="360"/>
    </location>
</feature>
<feature type="region of interest" description="Disordered" evidence="6">
    <location>
        <begin position="491"/>
        <end position="532"/>
    </location>
</feature>
<evidence type="ECO:0000256" key="6">
    <source>
        <dbReference type="SAM" id="MobiDB-lite"/>
    </source>
</evidence>
<feature type="domain" description="PH" evidence="7">
    <location>
        <begin position="149"/>
        <end position="246"/>
    </location>
</feature>
<dbReference type="RefSeq" id="XP_044549489.1">
    <property type="nucleotide sequence ID" value="XM_044692826.1"/>
</dbReference>
<dbReference type="FunFam" id="2.30.29.30:FF:000286">
    <property type="entry name" value="PH-protein kinase domain containing protein"/>
    <property type="match status" value="2"/>
</dbReference>
<dbReference type="GO" id="GO:0008270">
    <property type="term" value="F:zinc ion binding"/>
    <property type="evidence" value="ECO:0007669"/>
    <property type="project" value="UniProtKB-KW"/>
</dbReference>
<dbReference type="Pfam" id="PF01412">
    <property type="entry name" value="ArfGap"/>
    <property type="match status" value="1"/>
</dbReference>
<gene>
    <name evidence="9" type="ORF">C9374_003311</name>
</gene>
<evidence type="ECO:0000259" key="7">
    <source>
        <dbReference type="PROSITE" id="PS50003"/>
    </source>
</evidence>
<protein>
    <submittedName>
        <fullName evidence="9">Uncharacterized protein</fullName>
    </submittedName>
</protein>
<evidence type="ECO:0000256" key="2">
    <source>
        <dbReference type="ARBA" id="ARBA00022723"/>
    </source>
</evidence>
<feature type="compositionally biased region" description="Low complexity" evidence="6">
    <location>
        <begin position="511"/>
        <end position="529"/>
    </location>
</feature>
<dbReference type="SMART" id="SM00233">
    <property type="entry name" value="PH"/>
    <property type="match status" value="2"/>
</dbReference>
<dbReference type="Proteomes" id="UP000816034">
    <property type="component" value="Unassembled WGS sequence"/>
</dbReference>
<comment type="caution">
    <text evidence="9">The sequence shown here is derived from an EMBL/GenBank/DDBJ whole genome shotgun (WGS) entry which is preliminary data.</text>
</comment>
<feature type="compositionally biased region" description="Low complexity" evidence="6">
    <location>
        <begin position="625"/>
        <end position="662"/>
    </location>
</feature>
<evidence type="ECO:0000256" key="1">
    <source>
        <dbReference type="ARBA" id="ARBA00022468"/>
    </source>
</evidence>
<feature type="compositionally biased region" description="Acidic residues" evidence="6">
    <location>
        <begin position="611"/>
        <end position="624"/>
    </location>
</feature>
<evidence type="ECO:0000256" key="4">
    <source>
        <dbReference type="ARBA" id="ARBA00022833"/>
    </source>
</evidence>
<evidence type="ECO:0000256" key="5">
    <source>
        <dbReference type="PROSITE-ProRule" id="PRU00288"/>
    </source>
</evidence>
<dbReference type="FunFam" id="1.10.220.150:FF:000009">
    <property type="entry name" value="stromal membrane-associated protein 1 isoform X1"/>
    <property type="match status" value="1"/>
</dbReference>
<dbReference type="SUPFAM" id="SSF50729">
    <property type="entry name" value="PH domain-like"/>
    <property type="match status" value="2"/>
</dbReference>
<evidence type="ECO:0000313" key="9">
    <source>
        <dbReference type="EMBL" id="KAG2385496.1"/>
    </source>
</evidence>
<dbReference type="GO" id="GO:0005737">
    <property type="term" value="C:cytoplasm"/>
    <property type="evidence" value="ECO:0007669"/>
    <property type="project" value="TreeGrafter"/>
</dbReference>
<dbReference type="PANTHER" id="PTHR46021:SF2">
    <property type="entry name" value="ARF-GAP WITH DUAL PH DOMAIN-CONTAINING PROTEIN 1"/>
    <property type="match status" value="1"/>
</dbReference>
<dbReference type="SUPFAM" id="SSF57863">
    <property type="entry name" value="ArfGap/RecO-like zinc finger"/>
    <property type="match status" value="1"/>
</dbReference>
<evidence type="ECO:0000256" key="3">
    <source>
        <dbReference type="ARBA" id="ARBA00022771"/>
    </source>
</evidence>
<dbReference type="InterPro" id="IPR038508">
    <property type="entry name" value="ArfGAP_dom_sf"/>
</dbReference>
<dbReference type="CDD" id="cd08204">
    <property type="entry name" value="ArfGap"/>
    <property type="match status" value="1"/>
</dbReference>
<dbReference type="PROSITE" id="PS50115">
    <property type="entry name" value="ARFGAP"/>
    <property type="match status" value="1"/>
</dbReference>
<dbReference type="GO" id="GO:0005547">
    <property type="term" value="F:phosphatidylinositol-3,4,5-trisphosphate binding"/>
    <property type="evidence" value="ECO:0007669"/>
    <property type="project" value="TreeGrafter"/>
</dbReference>
<dbReference type="AlphaFoldDB" id="A0AA88KLL9"/>
<feature type="compositionally biased region" description="Polar residues" evidence="6">
    <location>
        <begin position="722"/>
        <end position="745"/>
    </location>
</feature>
<accession>A0AA88KLL9</accession>
<dbReference type="GeneID" id="68095766"/>
<dbReference type="Pfam" id="PF00169">
    <property type="entry name" value="PH"/>
    <property type="match status" value="2"/>
</dbReference>
<name>A0AA88KLL9_NAELO</name>
<keyword evidence="2" id="KW-0479">Metal-binding</keyword>
<dbReference type="PANTHER" id="PTHR46021">
    <property type="entry name" value="ARF-GAP WITH DUAL PH DOMAIN-CONTAINING PROTEIN 1-LIKE PROTEIN"/>
    <property type="match status" value="1"/>
</dbReference>
<keyword evidence="10" id="KW-1185">Reference proteome</keyword>
<feature type="compositionally biased region" description="Acidic residues" evidence="6">
    <location>
        <begin position="706"/>
        <end position="716"/>
    </location>
</feature>
<dbReference type="GO" id="GO:0005886">
    <property type="term" value="C:plasma membrane"/>
    <property type="evidence" value="ECO:0007669"/>
    <property type="project" value="TreeGrafter"/>
</dbReference>
<feature type="compositionally biased region" description="Polar residues" evidence="6">
    <location>
        <begin position="491"/>
        <end position="500"/>
    </location>
</feature>
<feature type="domain" description="Arf-GAP" evidence="8">
    <location>
        <begin position="17"/>
        <end position="138"/>
    </location>
</feature>